<dbReference type="GO" id="GO:0006355">
    <property type="term" value="P:regulation of DNA-templated transcription"/>
    <property type="evidence" value="ECO:0007669"/>
    <property type="project" value="InterPro"/>
</dbReference>
<dbReference type="Gramene" id="OE9A061095T2">
    <property type="protein sequence ID" value="OE9A061095C2"/>
    <property type="gene ID" value="OE9A061095"/>
</dbReference>
<dbReference type="Proteomes" id="UP000594638">
    <property type="component" value="Unassembled WGS sequence"/>
</dbReference>
<name>A0A8S0QZC0_OLEEU</name>
<proteinExistence type="predicted"/>
<evidence type="ECO:0000256" key="8">
    <source>
        <dbReference type="ARBA" id="ARBA00023159"/>
    </source>
</evidence>
<dbReference type="PROSITE" id="PS51005">
    <property type="entry name" value="NAC"/>
    <property type="match status" value="1"/>
</dbReference>
<feature type="domain" description="NAC" evidence="13">
    <location>
        <begin position="9"/>
        <end position="160"/>
    </location>
</feature>
<keyword evidence="6" id="KW-0238">DNA-binding</keyword>
<keyword evidence="5" id="KW-0805">Transcription regulation</keyword>
<evidence type="ECO:0000256" key="9">
    <source>
        <dbReference type="ARBA" id="ARBA00023163"/>
    </source>
</evidence>
<feature type="compositionally biased region" description="Low complexity" evidence="11">
    <location>
        <begin position="215"/>
        <end position="227"/>
    </location>
</feature>
<evidence type="ECO:0000256" key="10">
    <source>
        <dbReference type="ARBA" id="ARBA00023242"/>
    </source>
</evidence>
<feature type="compositionally biased region" description="Polar residues" evidence="11">
    <location>
        <begin position="562"/>
        <end position="578"/>
    </location>
</feature>
<dbReference type="GO" id="GO:0000976">
    <property type="term" value="F:transcription cis-regulatory region binding"/>
    <property type="evidence" value="ECO:0007669"/>
    <property type="project" value="UniProtKB-ARBA"/>
</dbReference>
<keyword evidence="8" id="KW-0010">Activator</keyword>
<keyword evidence="10" id="KW-0539">Nucleus</keyword>
<keyword evidence="4 12" id="KW-1133">Transmembrane helix</keyword>
<sequence length="622" mass="69241">MAVISKDPLPVGYRFRPTDEELIDYYLRLKINRREKEVQVIREIDVCKREPWDLPDLSVIESADNEWFFFCPKDRKYQNGQRLNRATEKGYWKATGKDRTIKSKKGVKIGMKKTLVFYRGRAPDGKRSNWVIHEYRATDKSLDGTHPGQGSFVLCRLFKKADIKQEENTENSNVNGEVEEIISSPTPTIAKPPAEDEQSESITPAVSGLVEMQPSSAENSSTLNSENETSETHIPPDWFDTVFNADSHMLDSSFPPDSELEKAPGSSYPPMPESLDSKIFSPLHSQMKTDFGIPYVDKTFISNITCDDRANPFQYGTNAADINEFLNSILVDPDEHPYEDSGIYAMSSLESPLYFNSSELVKDINSYSESEGISQQYLLQSDSGMETIEHEHPSQQDITFKMTGAGQNDYGIAQNSVQSERRMSYAANSSYIEPESVSGFSSGNQIPKIFNTVESGGSSNPVITDKTVGTGIKLRTRQNLSQASAINSTSQGSAPRRIRLQKKMQVGPVQCHLPQNLKDNYISPKKESAEIEDVQATDINTLDELKDIDSNKTNIEDGESLDWSTNVTSQPDLPGNSSEDIISVSSKCAAASSVSSSVYMPMVIVAVSLIIVLAGVWGYFRF</sequence>
<dbReference type="Pfam" id="PF02365">
    <property type="entry name" value="NAM"/>
    <property type="match status" value="1"/>
</dbReference>
<keyword evidence="9" id="KW-0804">Transcription</keyword>
<evidence type="ECO:0000256" key="12">
    <source>
        <dbReference type="SAM" id="Phobius"/>
    </source>
</evidence>
<reference evidence="14 15" key="1">
    <citation type="submission" date="2019-12" db="EMBL/GenBank/DDBJ databases">
        <authorList>
            <person name="Alioto T."/>
            <person name="Alioto T."/>
            <person name="Gomez Garrido J."/>
        </authorList>
    </citation>
    <scope>NUCLEOTIDE SEQUENCE [LARGE SCALE GENOMIC DNA]</scope>
</reference>
<dbReference type="FunFam" id="2.170.150.80:FF:000002">
    <property type="entry name" value="Nac domain-containing protein 86"/>
    <property type="match status" value="1"/>
</dbReference>
<feature type="transmembrane region" description="Helical" evidence="12">
    <location>
        <begin position="598"/>
        <end position="620"/>
    </location>
</feature>
<organism evidence="14 15">
    <name type="scientific">Olea europaea subsp. europaea</name>
    <dbReference type="NCBI Taxonomy" id="158383"/>
    <lineage>
        <taxon>Eukaryota</taxon>
        <taxon>Viridiplantae</taxon>
        <taxon>Streptophyta</taxon>
        <taxon>Embryophyta</taxon>
        <taxon>Tracheophyta</taxon>
        <taxon>Spermatophyta</taxon>
        <taxon>Magnoliopsida</taxon>
        <taxon>eudicotyledons</taxon>
        <taxon>Gunneridae</taxon>
        <taxon>Pentapetalae</taxon>
        <taxon>asterids</taxon>
        <taxon>lamiids</taxon>
        <taxon>Lamiales</taxon>
        <taxon>Oleaceae</taxon>
        <taxon>Oleeae</taxon>
        <taxon>Olea</taxon>
    </lineage>
</organism>
<comment type="caution">
    <text evidence="14">The sequence shown here is derived from an EMBL/GenBank/DDBJ whole genome shotgun (WGS) entry which is preliminary data.</text>
</comment>
<protein>
    <submittedName>
        <fullName evidence="14">NAC domain-containing 62</fullName>
    </submittedName>
</protein>
<keyword evidence="3 12" id="KW-0812">Transmembrane</keyword>
<evidence type="ECO:0000256" key="4">
    <source>
        <dbReference type="ARBA" id="ARBA00022989"/>
    </source>
</evidence>
<dbReference type="PANTHER" id="PTHR31744:SF216">
    <property type="entry name" value="NAC TRANSCRIPTION FACTOR"/>
    <property type="match status" value="1"/>
</dbReference>
<dbReference type="PANTHER" id="PTHR31744">
    <property type="entry name" value="PROTEIN CUP-SHAPED COTYLEDON 2-RELATED"/>
    <property type="match status" value="1"/>
</dbReference>
<gene>
    <name evidence="14" type="ORF">OLEA9_A061095</name>
</gene>
<evidence type="ECO:0000256" key="11">
    <source>
        <dbReference type="SAM" id="MobiDB-lite"/>
    </source>
</evidence>
<dbReference type="SUPFAM" id="SSF101941">
    <property type="entry name" value="NAC domain"/>
    <property type="match status" value="1"/>
</dbReference>
<evidence type="ECO:0000256" key="6">
    <source>
        <dbReference type="ARBA" id="ARBA00023125"/>
    </source>
</evidence>
<dbReference type="InterPro" id="IPR036093">
    <property type="entry name" value="NAC_dom_sf"/>
</dbReference>
<dbReference type="EMBL" id="CACTIH010002003">
    <property type="protein sequence ID" value="CAA2971221.1"/>
    <property type="molecule type" value="Genomic_DNA"/>
</dbReference>
<evidence type="ECO:0000256" key="2">
    <source>
        <dbReference type="ARBA" id="ARBA00004167"/>
    </source>
</evidence>
<feature type="region of interest" description="Disordered" evidence="11">
    <location>
        <begin position="166"/>
        <end position="235"/>
    </location>
</feature>
<evidence type="ECO:0000313" key="14">
    <source>
        <dbReference type="EMBL" id="CAA2971221.1"/>
    </source>
</evidence>
<dbReference type="GO" id="GO:0016020">
    <property type="term" value="C:membrane"/>
    <property type="evidence" value="ECO:0007669"/>
    <property type="project" value="UniProtKB-SubCell"/>
</dbReference>
<evidence type="ECO:0000256" key="5">
    <source>
        <dbReference type="ARBA" id="ARBA00023015"/>
    </source>
</evidence>
<dbReference type="GO" id="GO:0005634">
    <property type="term" value="C:nucleus"/>
    <property type="evidence" value="ECO:0007669"/>
    <property type="project" value="UniProtKB-SubCell"/>
</dbReference>
<evidence type="ECO:0000256" key="3">
    <source>
        <dbReference type="ARBA" id="ARBA00022692"/>
    </source>
</evidence>
<evidence type="ECO:0000313" key="15">
    <source>
        <dbReference type="Proteomes" id="UP000594638"/>
    </source>
</evidence>
<comment type="subcellular location">
    <subcellularLocation>
        <location evidence="2">Membrane</location>
        <topology evidence="2">Single-pass membrane protein</topology>
    </subcellularLocation>
    <subcellularLocation>
        <location evidence="1">Nucleus</location>
    </subcellularLocation>
</comment>
<evidence type="ECO:0000256" key="1">
    <source>
        <dbReference type="ARBA" id="ARBA00004123"/>
    </source>
</evidence>
<evidence type="ECO:0000256" key="7">
    <source>
        <dbReference type="ARBA" id="ARBA00023136"/>
    </source>
</evidence>
<feature type="region of interest" description="Disordered" evidence="11">
    <location>
        <begin position="550"/>
        <end position="578"/>
    </location>
</feature>
<dbReference type="AlphaFoldDB" id="A0A8S0QZC0"/>
<keyword evidence="7 12" id="KW-0472">Membrane</keyword>
<dbReference type="InterPro" id="IPR003441">
    <property type="entry name" value="NAC-dom"/>
</dbReference>
<dbReference type="OrthoDB" id="737278at2759"/>
<evidence type="ECO:0000259" key="13">
    <source>
        <dbReference type="PROSITE" id="PS51005"/>
    </source>
</evidence>
<keyword evidence="15" id="KW-1185">Reference proteome</keyword>
<accession>A0A8S0QZC0</accession>
<feature type="region of interest" description="Disordered" evidence="11">
    <location>
        <begin position="250"/>
        <end position="275"/>
    </location>
</feature>
<dbReference type="Gene3D" id="2.170.150.80">
    <property type="entry name" value="NAC domain"/>
    <property type="match status" value="1"/>
</dbReference>